<feature type="region of interest" description="Disordered" evidence="6">
    <location>
        <begin position="421"/>
        <end position="629"/>
    </location>
</feature>
<comment type="caution">
    <text evidence="9">The sequence shown here is derived from an EMBL/GenBank/DDBJ whole genome shotgun (WGS) entry which is preliminary data.</text>
</comment>
<evidence type="ECO:0000313" key="9">
    <source>
        <dbReference type="EMBL" id="KAE8254149.1"/>
    </source>
</evidence>
<dbReference type="FunFam" id="1.10.1580.10:FF:000002">
    <property type="entry name" value="Guanine nucleotide-binding protein-like 3 (nucleolar)-like"/>
    <property type="match status" value="1"/>
</dbReference>
<dbReference type="InterPro" id="IPR030378">
    <property type="entry name" value="G_CP_dom"/>
</dbReference>
<dbReference type="InterPro" id="IPR027417">
    <property type="entry name" value="P-loop_NTPase"/>
</dbReference>
<keyword evidence="11" id="KW-1185">Reference proteome</keyword>
<evidence type="ECO:0000256" key="1">
    <source>
        <dbReference type="ARBA" id="ARBA00004604"/>
    </source>
</evidence>
<dbReference type="CDD" id="cd04178">
    <property type="entry name" value="Nucleostemin_like"/>
    <property type="match status" value="1"/>
</dbReference>
<evidence type="ECO:0000256" key="6">
    <source>
        <dbReference type="SAM" id="MobiDB-lite"/>
    </source>
</evidence>
<feature type="compositionally biased region" description="Basic residues" evidence="6">
    <location>
        <begin position="529"/>
        <end position="538"/>
    </location>
</feature>
<feature type="compositionally biased region" description="Basic and acidic residues" evidence="6">
    <location>
        <begin position="569"/>
        <end position="581"/>
    </location>
</feature>
<accession>A0A177V5S9</accession>
<feature type="compositionally biased region" description="Polar residues" evidence="6">
    <location>
        <begin position="498"/>
        <end position="507"/>
    </location>
</feature>
<dbReference type="GO" id="GO:0005730">
    <property type="term" value="C:nucleolus"/>
    <property type="evidence" value="ECO:0007669"/>
    <property type="project" value="UniProtKB-SubCell"/>
</dbReference>
<dbReference type="GO" id="GO:0051239">
    <property type="term" value="P:regulation of multicellular organismal process"/>
    <property type="evidence" value="ECO:0007669"/>
    <property type="project" value="UniProtKB-ARBA"/>
</dbReference>
<dbReference type="InterPro" id="IPR006073">
    <property type="entry name" value="GTP-bd"/>
</dbReference>
<feature type="domain" description="CP-type G" evidence="7">
    <location>
        <begin position="41"/>
        <end position="225"/>
    </location>
</feature>
<dbReference type="Proteomes" id="UP000836402">
    <property type="component" value="Unassembled WGS sequence"/>
</dbReference>
<dbReference type="Proteomes" id="UP000077671">
    <property type="component" value="Unassembled WGS sequence"/>
</dbReference>
<feature type="compositionally biased region" description="Basic and acidic residues" evidence="6">
    <location>
        <begin position="539"/>
        <end position="548"/>
    </location>
</feature>
<dbReference type="PANTHER" id="PTHR11089">
    <property type="entry name" value="GTP-BINDING PROTEIN-RELATED"/>
    <property type="match status" value="1"/>
</dbReference>
<keyword evidence="3" id="KW-0175">Coiled coil</keyword>
<dbReference type="GO" id="GO:0050793">
    <property type="term" value="P:regulation of developmental process"/>
    <property type="evidence" value="ECO:0007669"/>
    <property type="project" value="UniProtKB-ARBA"/>
</dbReference>
<sequence length="629" mass="67136">MSSGVSALALAASSQDPDELAFASASDPTGSRSDASLKAYFRELKKVISLSDVLLQVLDARDPLGSRSIATERLILSQNKRIVFILNKIDLVPQDNVLAWLKYLRNDCPTLAFKSSTQSQRDNLGQKHSASGSGALAPHQKTQTALGAQSLLQLLKNYSRNLNLKTSLTVGIFGAPNVGKSSLINSLKRARVCSVASTPGHTKVMQGVMLDKHVRLLDCPGIVFSDAGDNEDQSVVQLRNVIKVEQVQDPVLPVQAILTRVSAHMLNKLYNVDVRSTSADVFDPAFPAPQPDTQDFLLRLALQRGRLGRGGIPDTDAMARSLLHDWNTGKIPFYTVPPKLHTSALLSKDKKKDNEDKMDIGTNSIADVAAAAAASSSGERAIAEPQQTDLEQSAAIVNSFSEAFDLAGLLGQADAELFAGTGVSSSNPTPSDGKGKGKASSKAEPTASDSTQPPLSPASNGKSALGKRRRGNNADSLAPEDEVADEPAWKARQRHRAQQSTRHQQVGGSIPSIVEHDGAMANSTLSRANLKKAKKKAKRKDEIERKEGLAGPGGLLDQMELVFTLDGTEGDREGDESRDSEMMTSAEAVGVKVQQQVGEEAEMAMESSAAGTGPASSTKTKNDEDDEEW</sequence>
<dbReference type="SUPFAM" id="SSF52540">
    <property type="entry name" value="P-loop containing nucleoside triphosphate hydrolases"/>
    <property type="match status" value="1"/>
</dbReference>
<dbReference type="PRINTS" id="PR00326">
    <property type="entry name" value="GTP1OBG"/>
</dbReference>
<proteinExistence type="predicted"/>
<feature type="compositionally biased region" description="Polar residues" evidence="6">
    <location>
        <begin position="116"/>
        <end position="132"/>
    </location>
</feature>
<dbReference type="Pfam" id="PF01926">
    <property type="entry name" value="MMR_HSR1"/>
    <property type="match status" value="1"/>
</dbReference>
<dbReference type="PROSITE" id="PS51721">
    <property type="entry name" value="G_CP"/>
    <property type="match status" value="1"/>
</dbReference>
<dbReference type="GO" id="GO:0005525">
    <property type="term" value="F:GTP binding"/>
    <property type="evidence" value="ECO:0007669"/>
    <property type="project" value="UniProtKB-KW"/>
</dbReference>
<feature type="region of interest" description="Disordered" evidence="6">
    <location>
        <begin position="116"/>
        <end position="139"/>
    </location>
</feature>
<evidence type="ECO:0000256" key="5">
    <source>
        <dbReference type="ARBA" id="ARBA00023242"/>
    </source>
</evidence>
<protein>
    <recommendedName>
        <fullName evidence="7">CP-type G domain-containing protein</fullName>
    </recommendedName>
</protein>
<reference evidence="8" key="3">
    <citation type="submission" date="2020-10" db="EMBL/GenBank/DDBJ databases">
        <authorList>
            <person name="Sedaghatjoo S."/>
        </authorList>
    </citation>
    <scope>NUCLEOTIDE SEQUENCE</scope>
    <source>
        <strain evidence="8">AZH3</strain>
    </source>
</reference>
<evidence type="ECO:0000313" key="11">
    <source>
        <dbReference type="Proteomes" id="UP000836402"/>
    </source>
</evidence>
<gene>
    <name evidence="9" type="ORF">A4X03_0g5760</name>
    <name evidence="8" type="ORF">JKIAZH3_G9002</name>
</gene>
<evidence type="ECO:0000313" key="8">
    <source>
        <dbReference type="EMBL" id="CAD6941333.1"/>
    </source>
</evidence>
<dbReference type="EMBL" id="CAJHJG010004472">
    <property type="protein sequence ID" value="CAD6941333.1"/>
    <property type="molecule type" value="Genomic_DNA"/>
</dbReference>
<evidence type="ECO:0000313" key="10">
    <source>
        <dbReference type="Proteomes" id="UP000077671"/>
    </source>
</evidence>
<dbReference type="Gene3D" id="1.10.1580.10">
    <property type="match status" value="1"/>
</dbReference>
<evidence type="ECO:0000259" key="7">
    <source>
        <dbReference type="PROSITE" id="PS51721"/>
    </source>
</evidence>
<dbReference type="EMBL" id="LWDD02000967">
    <property type="protein sequence ID" value="KAE8254149.1"/>
    <property type="molecule type" value="Genomic_DNA"/>
</dbReference>
<feature type="compositionally biased region" description="Low complexity" evidence="6">
    <location>
        <begin position="586"/>
        <end position="618"/>
    </location>
</feature>
<reference evidence="9" key="1">
    <citation type="submission" date="2016-04" db="EMBL/GenBank/DDBJ databases">
        <authorList>
            <person name="Nguyen H.D."/>
            <person name="Kesanakurti P."/>
            <person name="Cullis J."/>
            <person name="Levesque C.A."/>
            <person name="Hambleton S."/>
        </authorList>
    </citation>
    <scope>NUCLEOTIDE SEQUENCE</scope>
    <source>
        <strain evidence="9">DAOMC 238032</strain>
    </source>
</reference>
<evidence type="ECO:0000256" key="4">
    <source>
        <dbReference type="ARBA" id="ARBA00023134"/>
    </source>
</evidence>
<dbReference type="InterPro" id="IPR023179">
    <property type="entry name" value="GTP-bd_ortho_bundle_sf"/>
</dbReference>
<keyword evidence="5" id="KW-0539">Nucleus</keyword>
<reference evidence="9" key="2">
    <citation type="journal article" date="2019" name="IMA Fungus">
        <title>Genome sequencing and comparison of five Tilletia species to identify candidate genes for the detection of regulated species infecting wheat.</title>
        <authorList>
            <person name="Nguyen H.D.T."/>
            <person name="Sultana T."/>
            <person name="Kesanakurti P."/>
            <person name="Hambleton S."/>
        </authorList>
    </citation>
    <scope>NUCLEOTIDE SEQUENCE</scope>
    <source>
        <strain evidence="9">DAOMC 238032</strain>
    </source>
</reference>
<feature type="compositionally biased region" description="Polar residues" evidence="6">
    <location>
        <begin position="447"/>
        <end position="462"/>
    </location>
</feature>
<dbReference type="InterPro" id="IPR050755">
    <property type="entry name" value="TRAFAC_YlqF/YawG_RiboMat"/>
</dbReference>
<comment type="subcellular location">
    <subcellularLocation>
        <location evidence="1">Nucleus</location>
        <location evidence="1">Nucleolus</location>
    </subcellularLocation>
</comment>
<dbReference type="Gene3D" id="3.40.50.300">
    <property type="entry name" value="P-loop containing nucleotide triphosphate hydrolases"/>
    <property type="match status" value="1"/>
</dbReference>
<keyword evidence="4" id="KW-0342">GTP-binding</keyword>
<name>A0A177V5S9_9BASI</name>
<dbReference type="AlphaFoldDB" id="A0A177V5S9"/>
<dbReference type="FunFam" id="3.40.50.300:FF:000571">
    <property type="entry name" value="Guanine nucleotide-binding protein-like NSN1"/>
    <property type="match status" value="1"/>
</dbReference>
<evidence type="ECO:0000256" key="3">
    <source>
        <dbReference type="ARBA" id="ARBA00023054"/>
    </source>
</evidence>
<dbReference type="PANTHER" id="PTHR11089:SF30">
    <property type="entry name" value="GUANINE NUCLEOTIDE-BINDING PROTEIN-LIKE 3 HOMOLOG"/>
    <property type="match status" value="1"/>
</dbReference>
<evidence type="ECO:0000256" key="2">
    <source>
        <dbReference type="ARBA" id="ARBA00022741"/>
    </source>
</evidence>
<keyword evidence="2" id="KW-0547">Nucleotide-binding</keyword>
<organism evidence="9 10">
    <name type="scientific">Tilletia caries</name>
    <name type="common">wheat bunt fungus</name>
    <dbReference type="NCBI Taxonomy" id="13290"/>
    <lineage>
        <taxon>Eukaryota</taxon>
        <taxon>Fungi</taxon>
        <taxon>Dikarya</taxon>
        <taxon>Basidiomycota</taxon>
        <taxon>Ustilaginomycotina</taxon>
        <taxon>Exobasidiomycetes</taxon>
        <taxon>Tilletiales</taxon>
        <taxon>Tilletiaceae</taxon>
        <taxon>Tilletia</taxon>
    </lineage>
</organism>